<dbReference type="InterPro" id="IPR036953">
    <property type="entry name" value="GreA/GreB_C_sf"/>
</dbReference>
<dbReference type="InterPro" id="IPR028624">
    <property type="entry name" value="Tscrpt_elong_fac_GreA/B"/>
</dbReference>
<keyword evidence="2 5" id="KW-0238">DNA-binding</keyword>
<dbReference type="Gene3D" id="3.10.50.30">
    <property type="entry name" value="Transcription elongation factor, GreA/GreB, C-terminal domain"/>
    <property type="match status" value="1"/>
</dbReference>
<dbReference type="PIRSF" id="PIRSF006092">
    <property type="entry name" value="GreA_GreB"/>
    <property type="match status" value="1"/>
</dbReference>
<evidence type="ECO:0000256" key="6">
    <source>
        <dbReference type="SAM" id="MobiDB-lite"/>
    </source>
</evidence>
<dbReference type="SUPFAM" id="SSF54534">
    <property type="entry name" value="FKBP-like"/>
    <property type="match status" value="1"/>
</dbReference>
<dbReference type="PANTHER" id="PTHR30437:SF4">
    <property type="entry name" value="TRANSCRIPTION ELONGATION FACTOR GREA"/>
    <property type="match status" value="1"/>
</dbReference>
<evidence type="ECO:0000256" key="5">
    <source>
        <dbReference type="HAMAP-Rule" id="MF_00105"/>
    </source>
</evidence>
<dbReference type="HAMAP" id="MF_00105">
    <property type="entry name" value="GreA_GreB"/>
    <property type="match status" value="1"/>
</dbReference>
<keyword evidence="1 5" id="KW-0805">Transcription regulation</keyword>
<dbReference type="RefSeq" id="WP_311344503.1">
    <property type="nucleotide sequence ID" value="NZ_JAVREI010000003.1"/>
</dbReference>
<gene>
    <name evidence="5 9" type="primary">greA</name>
    <name evidence="9" type="ORF">RM425_07150</name>
</gene>
<dbReference type="InterPro" id="IPR022691">
    <property type="entry name" value="Tscrpt_elong_fac_GreA/B_N"/>
</dbReference>
<dbReference type="Gene3D" id="1.10.287.180">
    <property type="entry name" value="Transcription elongation factor, GreA/GreB, N-terminal domain"/>
    <property type="match status" value="1"/>
</dbReference>
<feature type="domain" description="Transcription elongation factor GreA/GreB N-terminal" evidence="8">
    <location>
        <begin position="12"/>
        <end position="81"/>
    </location>
</feature>
<dbReference type="Pfam" id="PF03449">
    <property type="entry name" value="GreA_GreB_N"/>
    <property type="match status" value="1"/>
</dbReference>
<dbReference type="EMBL" id="JAVREI010000003">
    <property type="protein sequence ID" value="MDT0275679.1"/>
    <property type="molecule type" value="Genomic_DNA"/>
</dbReference>
<evidence type="ECO:0000256" key="1">
    <source>
        <dbReference type="ARBA" id="ARBA00023015"/>
    </source>
</evidence>
<organism evidence="9 10">
    <name type="scientific">Blastococcus goldschmidtiae</name>
    <dbReference type="NCBI Taxonomy" id="3075546"/>
    <lineage>
        <taxon>Bacteria</taxon>
        <taxon>Bacillati</taxon>
        <taxon>Actinomycetota</taxon>
        <taxon>Actinomycetes</taxon>
        <taxon>Geodermatophilales</taxon>
        <taxon>Geodermatophilaceae</taxon>
        <taxon>Blastococcus</taxon>
    </lineage>
</organism>
<dbReference type="InterPro" id="IPR023459">
    <property type="entry name" value="Tscrpt_elong_fac_GreA/B_fam"/>
</dbReference>
<comment type="similarity">
    <text evidence="5">Belongs to the GreA/GreB family.</text>
</comment>
<keyword evidence="3 5" id="KW-0804">Transcription</keyword>
<evidence type="ECO:0000313" key="10">
    <source>
        <dbReference type="Proteomes" id="UP001183222"/>
    </source>
</evidence>
<dbReference type="PANTHER" id="PTHR30437">
    <property type="entry name" value="TRANSCRIPTION ELONGATION FACTOR GREA"/>
    <property type="match status" value="1"/>
</dbReference>
<dbReference type="SUPFAM" id="SSF46557">
    <property type="entry name" value="GreA transcript cleavage protein, N-terminal domain"/>
    <property type="match status" value="1"/>
</dbReference>
<comment type="caution">
    <text evidence="9">The sequence shown here is derived from an EMBL/GenBank/DDBJ whole genome shotgun (WGS) entry which is preliminary data.</text>
</comment>
<evidence type="ECO:0000256" key="3">
    <source>
        <dbReference type="ARBA" id="ARBA00023163"/>
    </source>
</evidence>
<sequence>MSTPTDEQDQGVWLTQDAYDRLKAELDQLVANRPAMSAEINARREEGDLKENGGYHAAKDEQGKQEGRIRQLTDLLRKAQVGEPPTTATNAALGTVITIKFAGDDETEKFLLGSREIAGTTELTVYSPESALGSAIMGAAPGATVTYQTPNGRDMTVEVVGVEPFVP</sequence>
<dbReference type="GO" id="GO:0003746">
    <property type="term" value="F:translation elongation factor activity"/>
    <property type="evidence" value="ECO:0007669"/>
    <property type="project" value="UniProtKB-KW"/>
</dbReference>
<feature type="region of interest" description="Disordered" evidence="6">
    <location>
        <begin position="42"/>
        <end position="67"/>
    </location>
</feature>
<evidence type="ECO:0000259" key="7">
    <source>
        <dbReference type="Pfam" id="PF01272"/>
    </source>
</evidence>
<name>A0ABU2K651_9ACTN</name>
<accession>A0ABU2K651</accession>
<reference evidence="10" key="1">
    <citation type="submission" date="2023-07" db="EMBL/GenBank/DDBJ databases">
        <title>30 novel species of actinomycetes from the DSMZ collection.</title>
        <authorList>
            <person name="Nouioui I."/>
        </authorList>
    </citation>
    <scope>NUCLEOTIDE SEQUENCE [LARGE SCALE GENOMIC DNA]</scope>
    <source>
        <strain evidence="10">DSM 46792</strain>
    </source>
</reference>
<keyword evidence="9" id="KW-0251">Elongation factor</keyword>
<evidence type="ECO:0000259" key="8">
    <source>
        <dbReference type="Pfam" id="PF03449"/>
    </source>
</evidence>
<proteinExistence type="inferred from homology"/>
<evidence type="ECO:0000256" key="2">
    <source>
        <dbReference type="ARBA" id="ARBA00023125"/>
    </source>
</evidence>
<dbReference type="NCBIfam" id="NF001262">
    <property type="entry name" value="PRK00226.1-3"/>
    <property type="match status" value="1"/>
</dbReference>
<dbReference type="Pfam" id="PF01272">
    <property type="entry name" value="GreA_GreB"/>
    <property type="match status" value="1"/>
</dbReference>
<feature type="domain" description="Transcription elongation factor GreA/GreB C-terminal" evidence="7">
    <location>
        <begin position="91"/>
        <end position="163"/>
    </location>
</feature>
<keyword evidence="9" id="KW-0648">Protein biosynthesis</keyword>
<dbReference type="InterPro" id="IPR001437">
    <property type="entry name" value="Tscrpt_elong_fac_GreA/B_C"/>
</dbReference>
<evidence type="ECO:0000313" key="9">
    <source>
        <dbReference type="EMBL" id="MDT0275679.1"/>
    </source>
</evidence>
<keyword evidence="10" id="KW-1185">Reference proteome</keyword>
<dbReference type="InterPro" id="IPR036805">
    <property type="entry name" value="Tscrpt_elong_fac_GreA/B_N_sf"/>
</dbReference>
<protein>
    <recommendedName>
        <fullName evidence="5">Transcription elongation factor GreA</fullName>
    </recommendedName>
    <alternativeName>
        <fullName evidence="5">Transcript cleavage factor GreA</fullName>
    </alternativeName>
</protein>
<evidence type="ECO:0000256" key="4">
    <source>
        <dbReference type="ARBA" id="ARBA00024916"/>
    </source>
</evidence>
<dbReference type="Proteomes" id="UP001183222">
    <property type="component" value="Unassembled WGS sequence"/>
</dbReference>
<comment type="function">
    <text evidence="4 5">Necessary for efficient RNA polymerase transcription elongation past template-encoded arresting sites. The arresting sites in DNA have the property of trapping a certain fraction of elongating RNA polymerases that pass through, resulting in locked ternary complexes. Cleavage of the nascent transcript by cleavage factors such as GreA or GreB allows the resumption of elongation from the new 3'terminus. GreA releases sequences of 2 to 3 nucleotides.</text>
</comment>